<proteinExistence type="predicted"/>
<name>A0A7X1J8U8_9ACTN</name>
<dbReference type="InterPro" id="IPR029063">
    <property type="entry name" value="SAM-dependent_MTases_sf"/>
</dbReference>
<dbReference type="RefSeq" id="WP_186285609.1">
    <property type="nucleotide sequence ID" value="NZ_JACMSF010000040.1"/>
</dbReference>
<protein>
    <submittedName>
        <fullName evidence="2">Class I SAM-dependent methyltransferase</fullName>
    </submittedName>
</protein>
<dbReference type="PANTHER" id="PTHR42912:SF93">
    <property type="entry name" value="N6-ADENOSINE-METHYLTRANSFERASE TMT1A"/>
    <property type="match status" value="1"/>
</dbReference>
<feature type="domain" description="Methyltransferase" evidence="1">
    <location>
        <begin position="38"/>
        <end position="134"/>
    </location>
</feature>
<evidence type="ECO:0000313" key="3">
    <source>
        <dbReference type="Proteomes" id="UP000584670"/>
    </source>
</evidence>
<dbReference type="PANTHER" id="PTHR42912">
    <property type="entry name" value="METHYLTRANSFERASE"/>
    <property type="match status" value="1"/>
</dbReference>
<reference evidence="2 3" key="1">
    <citation type="submission" date="2020-08" db="EMBL/GenBank/DDBJ databases">
        <title>Streptomyces sp. PSKA01 genome sequencing and assembly.</title>
        <authorList>
            <person name="Mandal S."/>
            <person name="Maiti P.K."/>
            <person name="Das P."/>
        </authorList>
    </citation>
    <scope>NUCLEOTIDE SEQUENCE [LARGE SCALE GENOMIC DNA]</scope>
    <source>
        <strain evidence="2 3">PSKA01</strain>
    </source>
</reference>
<sequence length="215" mass="23647">MGKHFLTPLYDVVHHVFGLRPIHQEMIRLAGLRDGHRVLDVGCGTGNLLRATGQRYRNVDLVGLDPDPKALARAGRKARRVGLTVRLDRGFAQELPYGDGSFDRVFSSLMLHHLDSTSKDALLAEVRRVLRPEGLLVLADAVFDEHGHDHWHGRGHRQAGMRGRVGEQLRDNVGDAVSQRIAAAGFTVEPTRTMALRIGGKVGIELARPTGPGQK</sequence>
<comment type="caution">
    <text evidence="2">The sequence shown here is derived from an EMBL/GenBank/DDBJ whole genome shotgun (WGS) entry which is preliminary data.</text>
</comment>
<evidence type="ECO:0000313" key="2">
    <source>
        <dbReference type="EMBL" id="MBC2905765.1"/>
    </source>
</evidence>
<dbReference type="AlphaFoldDB" id="A0A7X1J8U8"/>
<evidence type="ECO:0000259" key="1">
    <source>
        <dbReference type="Pfam" id="PF13649"/>
    </source>
</evidence>
<dbReference type="InterPro" id="IPR050508">
    <property type="entry name" value="Methyltransf_Superfamily"/>
</dbReference>
<dbReference type="GO" id="GO:0032259">
    <property type="term" value="P:methylation"/>
    <property type="evidence" value="ECO:0007669"/>
    <property type="project" value="UniProtKB-KW"/>
</dbReference>
<keyword evidence="3" id="KW-1185">Reference proteome</keyword>
<keyword evidence="2" id="KW-0489">Methyltransferase</keyword>
<organism evidence="2 3">
    <name type="scientific">Streptomyces cupreus</name>
    <dbReference type="NCBI Taxonomy" id="2759956"/>
    <lineage>
        <taxon>Bacteria</taxon>
        <taxon>Bacillati</taxon>
        <taxon>Actinomycetota</taxon>
        <taxon>Actinomycetes</taxon>
        <taxon>Kitasatosporales</taxon>
        <taxon>Streptomycetaceae</taxon>
        <taxon>Streptomyces</taxon>
    </lineage>
</organism>
<accession>A0A7X1J8U8</accession>
<dbReference type="Gene3D" id="3.40.50.150">
    <property type="entry name" value="Vaccinia Virus protein VP39"/>
    <property type="match status" value="1"/>
</dbReference>
<dbReference type="InterPro" id="IPR041698">
    <property type="entry name" value="Methyltransf_25"/>
</dbReference>
<dbReference type="SUPFAM" id="SSF53335">
    <property type="entry name" value="S-adenosyl-L-methionine-dependent methyltransferases"/>
    <property type="match status" value="1"/>
</dbReference>
<dbReference type="Pfam" id="PF13649">
    <property type="entry name" value="Methyltransf_25"/>
    <property type="match status" value="1"/>
</dbReference>
<dbReference type="EMBL" id="JACMSF010000040">
    <property type="protein sequence ID" value="MBC2905765.1"/>
    <property type="molecule type" value="Genomic_DNA"/>
</dbReference>
<dbReference type="CDD" id="cd02440">
    <property type="entry name" value="AdoMet_MTases"/>
    <property type="match status" value="1"/>
</dbReference>
<dbReference type="GO" id="GO:0008168">
    <property type="term" value="F:methyltransferase activity"/>
    <property type="evidence" value="ECO:0007669"/>
    <property type="project" value="UniProtKB-KW"/>
</dbReference>
<dbReference type="Proteomes" id="UP000584670">
    <property type="component" value="Unassembled WGS sequence"/>
</dbReference>
<keyword evidence="2" id="KW-0808">Transferase</keyword>
<gene>
    <name evidence="2" type="ORF">H4N64_30220</name>
</gene>